<keyword evidence="3" id="KW-1185">Reference proteome</keyword>
<proteinExistence type="predicted"/>
<dbReference type="Proteomes" id="UP001269271">
    <property type="component" value="Unassembled WGS sequence"/>
</dbReference>
<evidence type="ECO:0000313" key="3">
    <source>
        <dbReference type="Proteomes" id="UP001269271"/>
    </source>
</evidence>
<name>A0ABU3IG16_STAHA</name>
<accession>A0ABU3IG16</accession>
<feature type="region of interest" description="Disordered" evidence="1">
    <location>
        <begin position="301"/>
        <end position="336"/>
    </location>
</feature>
<dbReference type="EMBL" id="JAVSOO010000011">
    <property type="protein sequence ID" value="MDT4286482.1"/>
    <property type="molecule type" value="Genomic_DNA"/>
</dbReference>
<organism evidence="2 3">
    <name type="scientific">Staphylococcus haemolyticus</name>
    <dbReference type="NCBI Taxonomy" id="1283"/>
    <lineage>
        <taxon>Bacteria</taxon>
        <taxon>Bacillati</taxon>
        <taxon>Bacillota</taxon>
        <taxon>Bacilli</taxon>
        <taxon>Bacillales</taxon>
        <taxon>Staphylococcaceae</taxon>
        <taxon>Staphylococcus</taxon>
    </lineage>
</organism>
<dbReference type="RefSeq" id="WP_037570356.1">
    <property type="nucleotide sequence ID" value="NZ_CAJCFX010000007.1"/>
</dbReference>
<evidence type="ECO:0000313" key="2">
    <source>
        <dbReference type="EMBL" id="MDT4286482.1"/>
    </source>
</evidence>
<evidence type="ECO:0000256" key="1">
    <source>
        <dbReference type="SAM" id="MobiDB-lite"/>
    </source>
</evidence>
<comment type="caution">
    <text evidence="2">The sequence shown here is derived from an EMBL/GenBank/DDBJ whole genome shotgun (WGS) entry which is preliminary data.</text>
</comment>
<reference evidence="2 3" key="1">
    <citation type="submission" date="2023-08" db="EMBL/GenBank/DDBJ databases">
        <title>Genomic surveillance of Staphylococcus haemolyticus neonatal outbreak in southern France.</title>
        <authorList>
            <person name="Magnan C."/>
            <person name="Morsli M."/>
            <person name="Thiery B."/>
            <person name="Salipante F."/>
            <person name="Attar J."/>
            <person name="Massimo D.M."/>
            <person name="Ory J."/>
            <person name="Pantel A."/>
            <person name="Lavigne J.-P."/>
        </authorList>
    </citation>
    <scope>NUCLEOTIDE SEQUENCE [LARGE SCALE GENOMIC DNA]</scope>
    <source>
        <strain evidence="2 3">NSH026</strain>
    </source>
</reference>
<protein>
    <submittedName>
        <fullName evidence="2">Uncharacterized protein</fullName>
    </submittedName>
</protein>
<sequence length="336" mass="39226">MEENLNKEILEVFSSHNLEIPNIPVDRKYWLLRTEGGSWYEEFTNDEFIAIGWNKLDKKEYCQNVHKESALRILDKYYPENKQQTLIINNIDKFYNKMKIGDIVVLPSEGSQVLMFCEIIGNVYNQKITQTEIDEGNCPYIKRRKIKTIKSISKRNLDLKLFKMLQSHHTISDINDYANEIDSSLHDFYVKGEKIVYSIKINKKNNLSAENIRTLTNIPWVANEYITNDFYDLSNLTSTIYIKSPGKQEYEAKGVSGAKFIIGLCVISNILLGGDFEIGEWHYKSDGIIGERLKLKEQNLKEQKEKNRHQEEMMKLKKEGEAEVPDINKYKKTSDQ</sequence>
<gene>
    <name evidence="2" type="ORF">RO950_05555</name>
</gene>